<evidence type="ECO:0000313" key="3">
    <source>
        <dbReference type="Proteomes" id="UP000282971"/>
    </source>
</evidence>
<evidence type="ECO:0000313" key="2">
    <source>
        <dbReference type="EMBL" id="RVT90465.1"/>
    </source>
</evidence>
<comment type="caution">
    <text evidence="2">The sequence shown here is derived from an EMBL/GenBank/DDBJ whole genome shotgun (WGS) entry which is preliminary data.</text>
</comment>
<dbReference type="PANTHER" id="PTHR10374">
    <property type="entry name" value="LACTOYLGLUTATHIONE LYASE GLYOXALASE I"/>
    <property type="match status" value="1"/>
</dbReference>
<dbReference type="Pfam" id="PF00903">
    <property type="entry name" value="Glyoxalase"/>
    <property type="match status" value="1"/>
</dbReference>
<accession>A0A437LYM2</accession>
<keyword evidence="3" id="KW-1185">Reference proteome</keyword>
<proteinExistence type="predicted"/>
<reference evidence="2 3" key="1">
    <citation type="submission" date="2019-01" db="EMBL/GenBank/DDBJ databases">
        <authorList>
            <person name="Chen W.-M."/>
        </authorList>
    </citation>
    <scope>NUCLEOTIDE SEQUENCE [LARGE SCALE GENOMIC DNA]</scope>
    <source>
        <strain evidence="2 3">CCP-7</strain>
    </source>
</reference>
<dbReference type="PROSITE" id="PS51819">
    <property type="entry name" value="VOC"/>
    <property type="match status" value="1"/>
</dbReference>
<dbReference type="AlphaFoldDB" id="A0A437LYM2"/>
<dbReference type="RefSeq" id="WP_127745724.1">
    <property type="nucleotide sequence ID" value="NZ_SACN01000003.1"/>
</dbReference>
<dbReference type="GO" id="GO:0016829">
    <property type="term" value="F:lyase activity"/>
    <property type="evidence" value="ECO:0007669"/>
    <property type="project" value="UniProtKB-KW"/>
</dbReference>
<dbReference type="Proteomes" id="UP000282971">
    <property type="component" value="Unassembled WGS sequence"/>
</dbReference>
<protein>
    <submittedName>
        <fullName evidence="2">Lactoylglutathione lyase</fullName>
    </submittedName>
</protein>
<feature type="domain" description="VOC" evidence="1">
    <location>
        <begin position="4"/>
        <end position="127"/>
    </location>
</feature>
<dbReference type="OrthoDB" id="4725692at2"/>
<dbReference type="InterPro" id="IPR037523">
    <property type="entry name" value="VOC_core"/>
</dbReference>
<dbReference type="Gene3D" id="3.10.180.10">
    <property type="entry name" value="2,3-Dihydroxybiphenyl 1,2-Dioxygenase, domain 1"/>
    <property type="match status" value="1"/>
</dbReference>
<dbReference type="InterPro" id="IPR029068">
    <property type="entry name" value="Glyas_Bleomycin-R_OHBP_Dase"/>
</dbReference>
<dbReference type="EMBL" id="SACN01000003">
    <property type="protein sequence ID" value="RVT90465.1"/>
    <property type="molecule type" value="Genomic_DNA"/>
</dbReference>
<dbReference type="InterPro" id="IPR004360">
    <property type="entry name" value="Glyas_Fos-R_dOase_dom"/>
</dbReference>
<gene>
    <name evidence="2" type="ORF">EOD43_19635</name>
</gene>
<sequence>MPIGFAHPHIRIADIARSLDFYCKRLGLVEIARLVEAHYTLIYLAAPGDIAKAPNAPAPMLELSYVHDGPPITDGTRFGHIAFHVDDLGETCAQLAKDGVTVSVAPQPQGFAYIVTPDGMTIELLQRRPDATGDPSPSVLG</sequence>
<organism evidence="2 3">
    <name type="scientific">Sphingomonas crocodyli</name>
    <dbReference type="NCBI Taxonomy" id="1979270"/>
    <lineage>
        <taxon>Bacteria</taxon>
        <taxon>Pseudomonadati</taxon>
        <taxon>Pseudomonadota</taxon>
        <taxon>Alphaproteobacteria</taxon>
        <taxon>Sphingomonadales</taxon>
        <taxon>Sphingomonadaceae</taxon>
        <taxon>Sphingomonas</taxon>
    </lineage>
</organism>
<name>A0A437LYM2_9SPHN</name>
<dbReference type="PANTHER" id="PTHR10374:SF30">
    <property type="entry name" value="LACTOYLGLUTATHIONE LYASE"/>
    <property type="match status" value="1"/>
</dbReference>
<keyword evidence="2" id="KW-0456">Lyase</keyword>
<evidence type="ECO:0000259" key="1">
    <source>
        <dbReference type="PROSITE" id="PS51819"/>
    </source>
</evidence>
<dbReference type="SUPFAM" id="SSF54593">
    <property type="entry name" value="Glyoxalase/Bleomycin resistance protein/Dihydroxybiphenyl dioxygenase"/>
    <property type="match status" value="1"/>
</dbReference>